<reference evidence="4" key="2">
    <citation type="submission" date="2023-04" db="EMBL/GenBank/DDBJ databases">
        <authorList>
            <person name="Bruccoleri R.E."/>
            <person name="Oakeley E.J."/>
            <person name="Faust A.-M."/>
            <person name="Dessus-Babus S."/>
            <person name="Altorfer M."/>
            <person name="Burckhardt D."/>
            <person name="Oertli M."/>
            <person name="Naumann U."/>
            <person name="Petersen F."/>
            <person name="Wong J."/>
        </authorList>
    </citation>
    <scope>NUCLEOTIDE SEQUENCE</scope>
    <source>
        <strain evidence="4">GSM-AAB239-AS_SAM_17_03QT</strain>
        <tissue evidence="4">Leaf</tissue>
    </source>
</reference>
<dbReference type="Proteomes" id="UP001140949">
    <property type="component" value="Unassembled WGS sequence"/>
</dbReference>
<dbReference type="EMBL" id="JANAVB010028398">
    <property type="protein sequence ID" value="KAJ6816004.1"/>
    <property type="molecule type" value="Genomic_DNA"/>
</dbReference>
<keyword evidence="5" id="KW-1185">Reference proteome</keyword>
<keyword evidence="3" id="KW-0472">Membrane</keyword>
<dbReference type="AlphaFoldDB" id="A0AAX6FHZ7"/>
<accession>A0AAX6FHZ7</accession>
<keyword evidence="3" id="KW-0812">Transmembrane</keyword>
<sequence length="255" mass="28433">MVVMFCGTRSFSRVDADDDGSWASSRRRPKPSSKLKLKKKTKKSLSALGGRSGKNRSNPYSASGLDKFAKLLAELEAEKREILRKKGSAGEDTVRFRYGSAEERIPIVIKRPQSPPAKKKNATKILLKKEKEDVDDAAEAERAQAPVVTNGGTRKVFSKGWCWNWSGVVPWWAVVVAVVLLCMMFGRAFAVSWAAILWYMVPMMKCDRRKEYGKSWLGRVFFRVTGGRMSTSMIKVEKKMGDGTSVAQELQASPG</sequence>
<evidence type="ECO:0000256" key="3">
    <source>
        <dbReference type="SAM" id="Phobius"/>
    </source>
</evidence>
<name>A0AAX6FHZ7_IRIPA</name>
<dbReference type="PANTHER" id="PTHR35275">
    <property type="entry name" value="ZCF37"/>
    <property type="match status" value="1"/>
</dbReference>
<protein>
    <recommendedName>
        <fullName evidence="6">ZCF37</fullName>
    </recommendedName>
</protein>
<evidence type="ECO:0000313" key="5">
    <source>
        <dbReference type="Proteomes" id="UP001140949"/>
    </source>
</evidence>
<dbReference type="InterPro" id="IPR045880">
    <property type="entry name" value="ZCF37"/>
</dbReference>
<feature type="region of interest" description="Disordered" evidence="2">
    <location>
        <begin position="16"/>
        <end position="61"/>
    </location>
</feature>
<keyword evidence="3" id="KW-1133">Transmembrane helix</keyword>
<proteinExistence type="predicted"/>
<evidence type="ECO:0008006" key="6">
    <source>
        <dbReference type="Google" id="ProtNLM"/>
    </source>
</evidence>
<dbReference type="PANTHER" id="PTHR35275:SF1">
    <property type="entry name" value="OS07G0585900 PROTEIN"/>
    <property type="match status" value="1"/>
</dbReference>
<evidence type="ECO:0000256" key="2">
    <source>
        <dbReference type="SAM" id="MobiDB-lite"/>
    </source>
</evidence>
<gene>
    <name evidence="4" type="ORF">M6B38_419190</name>
</gene>
<comment type="caution">
    <text evidence="4">The sequence shown here is derived from an EMBL/GenBank/DDBJ whole genome shotgun (WGS) entry which is preliminary data.</text>
</comment>
<reference evidence="4" key="1">
    <citation type="journal article" date="2023" name="GigaByte">
        <title>Genome assembly of the bearded iris, Iris pallida Lam.</title>
        <authorList>
            <person name="Bruccoleri R.E."/>
            <person name="Oakeley E.J."/>
            <person name="Faust A.M.E."/>
            <person name="Altorfer M."/>
            <person name="Dessus-Babus S."/>
            <person name="Burckhardt D."/>
            <person name="Oertli M."/>
            <person name="Naumann U."/>
            <person name="Petersen F."/>
            <person name="Wong J."/>
        </authorList>
    </citation>
    <scope>NUCLEOTIDE SEQUENCE</scope>
    <source>
        <strain evidence="4">GSM-AAB239-AS_SAM_17_03QT</strain>
    </source>
</reference>
<keyword evidence="1" id="KW-0175">Coiled coil</keyword>
<evidence type="ECO:0000256" key="1">
    <source>
        <dbReference type="SAM" id="Coils"/>
    </source>
</evidence>
<evidence type="ECO:0000313" key="4">
    <source>
        <dbReference type="EMBL" id="KAJ6816004.1"/>
    </source>
</evidence>
<feature type="coiled-coil region" evidence="1">
    <location>
        <begin position="65"/>
        <end position="92"/>
    </location>
</feature>
<feature type="compositionally biased region" description="Basic residues" evidence="2">
    <location>
        <begin position="25"/>
        <end position="43"/>
    </location>
</feature>
<feature type="transmembrane region" description="Helical" evidence="3">
    <location>
        <begin position="171"/>
        <end position="201"/>
    </location>
</feature>
<organism evidence="4 5">
    <name type="scientific">Iris pallida</name>
    <name type="common">Sweet iris</name>
    <dbReference type="NCBI Taxonomy" id="29817"/>
    <lineage>
        <taxon>Eukaryota</taxon>
        <taxon>Viridiplantae</taxon>
        <taxon>Streptophyta</taxon>
        <taxon>Embryophyta</taxon>
        <taxon>Tracheophyta</taxon>
        <taxon>Spermatophyta</taxon>
        <taxon>Magnoliopsida</taxon>
        <taxon>Liliopsida</taxon>
        <taxon>Asparagales</taxon>
        <taxon>Iridaceae</taxon>
        <taxon>Iridoideae</taxon>
        <taxon>Irideae</taxon>
        <taxon>Iris</taxon>
    </lineage>
</organism>